<evidence type="ECO:0000313" key="5">
    <source>
        <dbReference type="EMBL" id="AKT25966.1"/>
    </source>
</evidence>
<dbReference type="EMBL" id="KT175738">
    <property type="protein sequence ID" value="AKT93774.1"/>
    <property type="molecule type" value="Genomic_DNA"/>
</dbReference>
<keyword evidence="2 3" id="KW-0813">Transport</keyword>
<dbReference type="InterPro" id="IPR037232">
    <property type="entry name" value="NADH_quin_OxRdtase_su_C/D-like"/>
</dbReference>
<dbReference type="InterPro" id="IPR001268">
    <property type="entry name" value="NADH_UbQ_OxRdtase_30kDa_su"/>
</dbReference>
<dbReference type="InterPro" id="IPR010218">
    <property type="entry name" value="NADH_DH_suC"/>
</dbReference>
<dbReference type="PANTHER" id="PTHR10884">
    <property type="entry name" value="NADH DEHYDROGENASE UBIQUINONE IRON-SULFUR PROTEIN 3"/>
    <property type="match status" value="1"/>
</dbReference>
<name>A0A0K1DCN6_9EUKA</name>
<dbReference type="EMBL" id="KT175740">
    <property type="protein sequence ID" value="AKT93865.1"/>
    <property type="molecule type" value="Genomic_DNA"/>
</dbReference>
<dbReference type="Pfam" id="PF00329">
    <property type="entry name" value="Complex1_30kDa"/>
    <property type="match status" value="1"/>
</dbReference>
<evidence type="ECO:0000313" key="11">
    <source>
        <dbReference type="EMBL" id="AKT94999.1"/>
    </source>
</evidence>
<keyword evidence="5" id="KW-0496">Mitochondrion</keyword>
<dbReference type="GO" id="GO:0016651">
    <property type="term" value="F:oxidoreductase activity, acting on NAD(P)H"/>
    <property type="evidence" value="ECO:0007669"/>
    <property type="project" value="InterPro"/>
</dbReference>
<dbReference type="SUPFAM" id="SSF143243">
    <property type="entry name" value="Nqo5-like"/>
    <property type="match status" value="1"/>
</dbReference>
<comment type="similarity">
    <text evidence="1 3">Belongs to the complex I 30 kDa subunit family.</text>
</comment>
<dbReference type="Gene3D" id="3.30.460.80">
    <property type="entry name" value="NADH:ubiquinone oxidoreductase, 30kDa subunit"/>
    <property type="match status" value="1"/>
</dbReference>
<dbReference type="GO" id="GO:0008137">
    <property type="term" value="F:NADH dehydrogenase (ubiquinone) activity"/>
    <property type="evidence" value="ECO:0007669"/>
    <property type="project" value="InterPro"/>
</dbReference>
<accession>A0A0K1DCN6</accession>
<evidence type="ECO:0000256" key="2">
    <source>
        <dbReference type="ARBA" id="ARBA00022448"/>
    </source>
</evidence>
<dbReference type="AlphaFoldDB" id="A0A0K1DCN6"/>
<dbReference type="EMBL" id="KT030673">
    <property type="protein sequence ID" value="AKT95038.1"/>
    <property type="molecule type" value="Genomic_DNA"/>
</dbReference>
<keyword evidence="3" id="KW-1278">Translocase</keyword>
<evidence type="ECO:0000256" key="3">
    <source>
        <dbReference type="RuleBase" id="RU003456"/>
    </source>
</evidence>
<evidence type="ECO:0000313" key="12">
    <source>
        <dbReference type="EMBL" id="AKT95038.1"/>
    </source>
</evidence>
<dbReference type="EMBL" id="KT175739">
    <property type="protein sequence ID" value="AKT93826.1"/>
    <property type="molecule type" value="Genomic_DNA"/>
</dbReference>
<dbReference type="PROSITE" id="PS00542">
    <property type="entry name" value="COMPLEX1_30K"/>
    <property type="match status" value="1"/>
</dbReference>
<sequence length="193" mass="22975">MEPRLQLLVQLLLKSVPKFVNLVTTKRTDPSGVWIDTSPESFVPLVLFLRKHAITGIDQLIDLCSVDFIGHRKRFGLFYIFSSTKFKYRIYVRSFLCESSSFSSLSFLFKNSLWLEREVWDMFGIFFHGHPDLRRILTDYGFDGYPLRKNFPLTGYIELRYDDERMHIVYEPIELAQNFRYFNFLSPWESVKI</sequence>
<feature type="domain" description="NADH:ubiquinone oxidoreductase 30kDa subunit" evidence="4">
    <location>
        <begin position="36"/>
        <end position="156"/>
    </location>
</feature>
<organism evidence="5">
    <name type="scientific">Balamuthia mandrillaris</name>
    <dbReference type="NCBI Taxonomy" id="66527"/>
    <lineage>
        <taxon>Eukaryota</taxon>
        <taxon>Amoebozoa</taxon>
        <taxon>Discosea</taxon>
        <taxon>Longamoebia</taxon>
        <taxon>Centramoebida</taxon>
        <taxon>Balamuthiidae</taxon>
        <taxon>Balamuthia</taxon>
    </lineage>
</organism>
<evidence type="ECO:0000313" key="9">
    <source>
        <dbReference type="EMBL" id="AKT93902.1"/>
    </source>
</evidence>
<dbReference type="EMBL" id="KT175741">
    <property type="protein sequence ID" value="AKT93902.1"/>
    <property type="molecule type" value="Genomic_DNA"/>
</dbReference>
<dbReference type="InterPro" id="IPR020396">
    <property type="entry name" value="NADH_UbQ_OxRdtase_CS"/>
</dbReference>
<dbReference type="HAMAP" id="MF_01357">
    <property type="entry name" value="NDH1_NuoC"/>
    <property type="match status" value="1"/>
</dbReference>
<evidence type="ECO:0000313" key="6">
    <source>
        <dbReference type="EMBL" id="AKT93774.1"/>
    </source>
</evidence>
<evidence type="ECO:0000313" key="7">
    <source>
        <dbReference type="EMBL" id="AKT93826.1"/>
    </source>
</evidence>
<proteinExistence type="inferred from homology"/>
<keyword evidence="3" id="KW-0520">NAD</keyword>
<evidence type="ECO:0000313" key="8">
    <source>
        <dbReference type="EMBL" id="AKT93865.1"/>
    </source>
</evidence>
<gene>
    <name evidence="6" type="primary">nad9</name>
</gene>
<dbReference type="EMBL" id="KT030672">
    <property type="protein sequence ID" value="AKT94999.1"/>
    <property type="molecule type" value="Genomic_DNA"/>
</dbReference>
<dbReference type="PANTHER" id="PTHR10884:SF14">
    <property type="entry name" value="NADH DEHYDROGENASE [UBIQUINONE] IRON-SULFUR PROTEIN 3, MITOCHONDRIAL"/>
    <property type="match status" value="1"/>
</dbReference>
<evidence type="ECO:0000256" key="1">
    <source>
        <dbReference type="ARBA" id="ARBA00007569"/>
    </source>
</evidence>
<evidence type="ECO:0000259" key="4">
    <source>
        <dbReference type="Pfam" id="PF00329"/>
    </source>
</evidence>
<reference evidence="5" key="1">
    <citation type="journal article" date="2015" name="Genome Med.">
        <title>Clinical metagenomic identification of Balamuthia mandrillaris encephalitis and assembly of the draft genome: the continuing case for reference genome sequencing.</title>
        <authorList>
            <person name="Greninger A.L."/>
            <person name="Messacar K."/>
            <person name="Dunnebacke T."/>
            <person name="Naccache S.N."/>
            <person name="Federman S."/>
            <person name="Bouquet J."/>
            <person name="Mirsky D."/>
            <person name="Nomura Y."/>
            <person name="Yagi S."/>
            <person name="Glaser C."/>
            <person name="Vollmer M."/>
            <person name="Press C.A."/>
            <person name="Klenschmidt-DeMasters B.K."/>
            <person name="Dominguez S.R."/>
            <person name="Chiu C.Y."/>
        </authorList>
    </citation>
    <scope>NUCLEOTIDE SEQUENCE</scope>
    <source>
        <strain evidence="5">2046</strain>
        <strain evidence="8">2046-1</strain>
        <strain evidence="7">GAM-19</strain>
        <strain evidence="10">OK1</strain>
        <strain evidence="11">RP5</strain>
        <strain evidence="12">SAM</strain>
        <strain evidence="9">V039</strain>
        <strain evidence="6">V188</strain>
    </source>
</reference>
<evidence type="ECO:0000313" key="10">
    <source>
        <dbReference type="EMBL" id="AKT94947.1"/>
    </source>
</evidence>
<protein>
    <submittedName>
        <fullName evidence="6">NADH dehydrogenase subunit 9</fullName>
    </submittedName>
    <submittedName>
        <fullName evidence="5">NADH dehydrogenase, subunit 9</fullName>
    </submittedName>
</protein>
<dbReference type="EMBL" id="KP888565">
    <property type="protein sequence ID" value="AKT25966.1"/>
    <property type="molecule type" value="Genomic_DNA"/>
</dbReference>
<geneLocation type="mitochondrion" evidence="5"/>
<dbReference type="EMBL" id="KT030671">
    <property type="protein sequence ID" value="AKT94947.1"/>
    <property type="molecule type" value="Genomic_DNA"/>
</dbReference>